<dbReference type="Proteomes" id="UP000184452">
    <property type="component" value="Unassembled WGS sequence"/>
</dbReference>
<organism evidence="1 2">
    <name type="scientific">Nocardiopsis flavescens</name>
    <dbReference type="NCBI Taxonomy" id="758803"/>
    <lineage>
        <taxon>Bacteria</taxon>
        <taxon>Bacillati</taxon>
        <taxon>Actinomycetota</taxon>
        <taxon>Actinomycetes</taxon>
        <taxon>Streptosporangiales</taxon>
        <taxon>Nocardiopsidaceae</taxon>
        <taxon>Nocardiopsis</taxon>
    </lineage>
</organism>
<dbReference type="EMBL" id="FQZK01000003">
    <property type="protein sequence ID" value="SHJ08706.1"/>
    <property type="molecule type" value="Genomic_DNA"/>
</dbReference>
<protein>
    <submittedName>
        <fullName evidence="1">Uncharacterized protein</fullName>
    </submittedName>
</protein>
<keyword evidence="2" id="KW-1185">Reference proteome</keyword>
<evidence type="ECO:0000313" key="2">
    <source>
        <dbReference type="Proteomes" id="UP000184452"/>
    </source>
</evidence>
<reference evidence="1 2" key="1">
    <citation type="submission" date="2016-11" db="EMBL/GenBank/DDBJ databases">
        <authorList>
            <person name="Jaros S."/>
            <person name="Januszkiewicz K."/>
            <person name="Wedrychowicz H."/>
        </authorList>
    </citation>
    <scope>NUCLEOTIDE SEQUENCE [LARGE SCALE GENOMIC DNA]</scope>
    <source>
        <strain evidence="1 2">CGMCC 4.5723</strain>
    </source>
</reference>
<dbReference type="AlphaFoldDB" id="A0A1M6GFF5"/>
<name>A0A1M6GFF5_9ACTN</name>
<dbReference type="STRING" id="758803.SAMN05421803_103395"/>
<dbReference type="OrthoDB" id="3822410at2"/>
<gene>
    <name evidence="1" type="ORF">SAMN05421803_103395</name>
</gene>
<sequence length="184" mass="20606">MLEARSIAEAHLYLEIQVCETCNLRWDGSQHSLRTLGDRPVAVYSVSCSSCGAQRQWEFLMPREPFPPGPLGGTEPSKIMDPGEFHAASDVYFALARDAVEQAVPGEYEKVAILLRRSIHALAEVPKFIPPAEDRVPAELIVSEVGRASYLRNPDRFVRDRIEHEIQDLVDLLHRHLPGADPVD</sequence>
<proteinExistence type="predicted"/>
<accession>A0A1M6GFF5</accession>
<dbReference type="RefSeq" id="WP_073377246.1">
    <property type="nucleotide sequence ID" value="NZ_FQZK01000003.1"/>
</dbReference>
<evidence type="ECO:0000313" key="1">
    <source>
        <dbReference type="EMBL" id="SHJ08706.1"/>
    </source>
</evidence>